<name>A0A3M7E8X1_HORWE</name>
<comment type="caution">
    <text evidence="2">The sequence shown here is derived from an EMBL/GenBank/DDBJ whole genome shotgun (WGS) entry which is preliminary data.</text>
</comment>
<evidence type="ECO:0000313" key="4">
    <source>
        <dbReference type="Proteomes" id="UP000269539"/>
    </source>
</evidence>
<dbReference type="PANTHER" id="PTHR42085:SF2">
    <property type="entry name" value="F-BOX DOMAIN-CONTAINING PROTEIN"/>
    <property type="match status" value="1"/>
</dbReference>
<feature type="compositionally biased region" description="Polar residues" evidence="1">
    <location>
        <begin position="17"/>
        <end position="37"/>
    </location>
</feature>
<dbReference type="Proteomes" id="UP000269539">
    <property type="component" value="Unassembled WGS sequence"/>
</dbReference>
<evidence type="ECO:0000313" key="5">
    <source>
        <dbReference type="Proteomes" id="UP000281468"/>
    </source>
</evidence>
<reference evidence="4 5" key="1">
    <citation type="journal article" date="2018" name="BMC Genomics">
        <title>Genomic evidence for intraspecific hybridization in a clonal and extremely halotolerant yeast.</title>
        <authorList>
            <person name="Gostincar C."/>
            <person name="Stajich J.E."/>
            <person name="Zupancic J."/>
            <person name="Zalar P."/>
            <person name="Gunde-Cimerman N."/>
        </authorList>
    </citation>
    <scope>NUCLEOTIDE SEQUENCE [LARGE SCALE GENOMIC DNA]</scope>
    <source>
        <strain evidence="3 4">EXF-10513</strain>
        <strain evidence="2 5">EXF-171</strain>
    </source>
</reference>
<dbReference type="AlphaFoldDB" id="A0A3M7E8X1"/>
<dbReference type="PANTHER" id="PTHR42085">
    <property type="entry name" value="F-BOX DOMAIN-CONTAINING PROTEIN"/>
    <property type="match status" value="1"/>
</dbReference>
<evidence type="ECO:0000313" key="2">
    <source>
        <dbReference type="EMBL" id="RMY73041.1"/>
    </source>
</evidence>
<feature type="compositionally biased region" description="Basic and acidic residues" evidence="1">
    <location>
        <begin position="1"/>
        <end position="11"/>
    </location>
</feature>
<sequence>MELPVRTRKDSAASAKKGQQQVSAKEQQLQQVSAKEPQQQQQKKNKNKKKRAPPTTFLVLPRELRDQIYGYLLSHEYVQMPPYHTRPAAARGRQSETNKRNLSAAHTYRFHVNILGVNKQLRKEATEELYARNDFVVVSWKWEELGETLHAFDLPIITDNQMAVARFVKFENHSLRLHFDYPGVQDPVESLLMLHSDLKVFCRAIRYIGALLYWPAHFVIKQSKPIGDCFGAYSNHNLPAFRTKIQVHRVVAASEEEVFKKKAKLLAPLADLRVAGQKMKVLGSQNGDAQIEFAKIVNDLTNLAAPSLAWVKVVAWDLLDISQALMTAANKLCREGDYERASTHYSSITVGVPFSHFFCNLPPTVVVSDAAAPVIMGLRVLSGAAAAVGWLALRRGDIGDARAAQDLGSDVDDLISHFPNFEEFLRPTDEDKSSWVDKMQLPSWHFHPLCSFFTDDWPLAHYVGVFEDLHEQFPDDAHIAHDLEVFARLSEANQTIALEDRPKLLAKFSACALPPQIFTFQIPDHNARPTKISGWHDLEQYEDAAKCFKDRLKLGYQSYVTFPKQKD</sequence>
<dbReference type="EMBL" id="QWIQ01000940">
    <property type="protein sequence ID" value="RMY73041.1"/>
    <property type="molecule type" value="Genomic_DNA"/>
</dbReference>
<evidence type="ECO:0000313" key="3">
    <source>
        <dbReference type="EMBL" id="RMY89849.1"/>
    </source>
</evidence>
<accession>A0A3M7E8X1</accession>
<feature type="region of interest" description="Disordered" evidence="1">
    <location>
        <begin position="1"/>
        <end position="56"/>
    </location>
</feature>
<organism evidence="2 5">
    <name type="scientific">Hortaea werneckii</name>
    <name type="common">Black yeast</name>
    <name type="synonym">Cladosporium werneckii</name>
    <dbReference type="NCBI Taxonomy" id="91943"/>
    <lineage>
        <taxon>Eukaryota</taxon>
        <taxon>Fungi</taxon>
        <taxon>Dikarya</taxon>
        <taxon>Ascomycota</taxon>
        <taxon>Pezizomycotina</taxon>
        <taxon>Dothideomycetes</taxon>
        <taxon>Dothideomycetidae</taxon>
        <taxon>Mycosphaerellales</taxon>
        <taxon>Teratosphaeriaceae</taxon>
        <taxon>Hortaea</taxon>
    </lineage>
</organism>
<evidence type="ECO:0000256" key="1">
    <source>
        <dbReference type="SAM" id="MobiDB-lite"/>
    </source>
</evidence>
<protein>
    <recommendedName>
        <fullName evidence="6">F-box domain-containing protein</fullName>
    </recommendedName>
</protein>
<dbReference type="EMBL" id="QWIO01000633">
    <property type="protein sequence ID" value="RMY89849.1"/>
    <property type="molecule type" value="Genomic_DNA"/>
</dbReference>
<evidence type="ECO:0008006" key="6">
    <source>
        <dbReference type="Google" id="ProtNLM"/>
    </source>
</evidence>
<proteinExistence type="predicted"/>
<dbReference type="InterPro" id="IPR038883">
    <property type="entry name" value="AN11006-like"/>
</dbReference>
<dbReference type="Proteomes" id="UP000281468">
    <property type="component" value="Unassembled WGS sequence"/>
</dbReference>
<gene>
    <name evidence="2" type="ORF">D0862_14350</name>
    <name evidence="3" type="ORF">D0864_06377</name>
</gene>
<feature type="compositionally biased region" description="Basic residues" evidence="1">
    <location>
        <begin position="43"/>
        <end position="52"/>
    </location>
</feature>
<dbReference type="VEuPathDB" id="FungiDB:BTJ68_08827"/>